<accession>W2X054</accession>
<organism evidence="2 3">
    <name type="scientific">Phytophthora nicotianae CJ01A1</name>
    <dbReference type="NCBI Taxonomy" id="1317063"/>
    <lineage>
        <taxon>Eukaryota</taxon>
        <taxon>Sar</taxon>
        <taxon>Stramenopiles</taxon>
        <taxon>Oomycota</taxon>
        <taxon>Peronosporomycetes</taxon>
        <taxon>Peronosporales</taxon>
        <taxon>Peronosporaceae</taxon>
        <taxon>Phytophthora</taxon>
    </lineage>
</organism>
<dbReference type="InterPro" id="IPR041588">
    <property type="entry name" value="Integrase_H2C2"/>
</dbReference>
<sequence>MRSPHLSQRMAQWLSFFSEYNFVNEFHHRGSGVEEIVVAYADDHFYSAIINHLRSPSVKTLAALTRPTRTHLERYHLDDDLLTYSMDTFDAPRVVAPAANDLRARILHEYHDAPVGGHLGRKKTFAALSRDSIGLICTN</sequence>
<dbReference type="Gene3D" id="1.10.340.70">
    <property type="match status" value="1"/>
</dbReference>
<evidence type="ECO:0000313" key="3">
    <source>
        <dbReference type="Proteomes" id="UP000018958"/>
    </source>
</evidence>
<dbReference type="OrthoDB" id="110453at2759"/>
<dbReference type="AlphaFoldDB" id="W2X054"/>
<dbReference type="EMBL" id="ANIX01001907">
    <property type="protein sequence ID" value="ETP15937.1"/>
    <property type="molecule type" value="Genomic_DNA"/>
</dbReference>
<protein>
    <recommendedName>
        <fullName evidence="1">Integrase zinc-binding domain-containing protein</fullName>
    </recommendedName>
</protein>
<feature type="domain" description="Integrase zinc-binding" evidence="1">
    <location>
        <begin position="101"/>
        <end position="130"/>
    </location>
</feature>
<dbReference type="Proteomes" id="UP000018958">
    <property type="component" value="Unassembled WGS sequence"/>
</dbReference>
<comment type="caution">
    <text evidence="2">The sequence shown here is derived from an EMBL/GenBank/DDBJ whole genome shotgun (WGS) entry which is preliminary data.</text>
</comment>
<proteinExistence type="predicted"/>
<feature type="non-terminal residue" evidence="2">
    <location>
        <position position="139"/>
    </location>
</feature>
<gene>
    <name evidence="2" type="ORF">F441_09413</name>
</gene>
<evidence type="ECO:0000259" key="1">
    <source>
        <dbReference type="Pfam" id="PF17921"/>
    </source>
</evidence>
<evidence type="ECO:0000313" key="2">
    <source>
        <dbReference type="EMBL" id="ETP15937.1"/>
    </source>
</evidence>
<reference evidence="2 3" key="1">
    <citation type="submission" date="2013-11" db="EMBL/GenBank/DDBJ databases">
        <title>The Genome Sequence of Phytophthora parasitica CJ01A1.</title>
        <authorList>
            <consortium name="The Broad Institute Genomics Platform"/>
            <person name="Russ C."/>
            <person name="Tyler B."/>
            <person name="Panabieres F."/>
            <person name="Shan W."/>
            <person name="Tripathy S."/>
            <person name="Grunwald N."/>
            <person name="Machado M."/>
            <person name="Johnson C.S."/>
            <person name="Walker B."/>
            <person name="Young S.K."/>
            <person name="Zeng Q."/>
            <person name="Gargeya S."/>
            <person name="Fitzgerald M."/>
            <person name="Haas B."/>
            <person name="Abouelleil A."/>
            <person name="Allen A.W."/>
            <person name="Alvarado L."/>
            <person name="Arachchi H.M."/>
            <person name="Berlin A.M."/>
            <person name="Chapman S.B."/>
            <person name="Gainer-Dewar J."/>
            <person name="Goldberg J."/>
            <person name="Griggs A."/>
            <person name="Gujja S."/>
            <person name="Hansen M."/>
            <person name="Howarth C."/>
            <person name="Imamovic A."/>
            <person name="Ireland A."/>
            <person name="Larimer J."/>
            <person name="McCowan C."/>
            <person name="Murphy C."/>
            <person name="Pearson M."/>
            <person name="Poon T.W."/>
            <person name="Priest M."/>
            <person name="Roberts A."/>
            <person name="Saif S."/>
            <person name="Shea T."/>
            <person name="Sisk P."/>
            <person name="Sykes S."/>
            <person name="Wortman J."/>
            <person name="Nusbaum C."/>
            <person name="Birren B."/>
        </authorList>
    </citation>
    <scope>NUCLEOTIDE SEQUENCE [LARGE SCALE GENOMIC DNA]</scope>
    <source>
        <strain evidence="2 3">CJ01A1</strain>
    </source>
</reference>
<name>W2X054_PHYNI</name>
<dbReference type="Pfam" id="PF17921">
    <property type="entry name" value="Integrase_H2C2"/>
    <property type="match status" value="1"/>
</dbReference>